<dbReference type="InterPro" id="IPR005240">
    <property type="entry name" value="DUF389"/>
</dbReference>
<dbReference type="Pfam" id="PF04087">
    <property type="entry name" value="DUF389"/>
    <property type="match status" value="1"/>
</dbReference>
<proteinExistence type="predicted"/>
<reference evidence="1 2" key="2">
    <citation type="submission" date="2020-09" db="EMBL/GenBank/DDBJ databases">
        <authorList>
            <person name="Chen F.-J."/>
            <person name="Lee Y.-T."/>
        </authorList>
    </citation>
    <scope>NUCLEOTIDE SEQUENCE [LARGE SCALE GENOMIC DNA]</scope>
    <source>
        <strain evidence="1 2">AS72</strain>
    </source>
</reference>
<dbReference type="PANTHER" id="PTHR20992:SF9">
    <property type="entry name" value="AT15442P-RELATED"/>
    <property type="match status" value="1"/>
</dbReference>
<evidence type="ECO:0000313" key="2">
    <source>
        <dbReference type="Proteomes" id="UP000516745"/>
    </source>
</evidence>
<protein>
    <submittedName>
        <fullName evidence="1">DUF389 domain-containing protein</fullName>
    </submittedName>
</protein>
<dbReference type="AlphaFoldDB" id="A0A7H2YU11"/>
<reference evidence="2" key="1">
    <citation type="submission" date="2020-09" db="EMBL/GenBank/DDBJ databases">
        <title>Clinical and molecular characterization of Acinetobacter seifertii in Taiwan.</title>
        <authorList>
            <person name="Li L.-H."/>
            <person name="Yang Y.-S."/>
            <person name="Sun J.-R."/>
            <person name="Huang T.-W."/>
            <person name="Huang W.-C."/>
            <person name="Wang Y.-C."/>
            <person name="Kuo T.-H."/>
            <person name="Kuo S.-C."/>
            <person name="Chen T.-L."/>
        </authorList>
    </citation>
    <scope>NUCLEOTIDE SEQUENCE [LARGE SCALE GENOMIC DNA]</scope>
    <source>
        <strain evidence="2">AS72</strain>
    </source>
</reference>
<dbReference type="PANTHER" id="PTHR20992">
    <property type="entry name" value="AT15442P-RELATED"/>
    <property type="match status" value="1"/>
</dbReference>
<accession>A0A7H2YU11</accession>
<name>A0A7H2YU11_9GAMM</name>
<sequence length="376" mass="41278">MEKKDDATIIVEEKSDQQKYEVLKEKLRYKQALRANTQKIDHKNVRLNIQADALPSKTFFIMNALAAIIAGYGLLADSSAVVIGAMLVAMMLGPISGIALSFIDNRWILFRTSFITLTLGLVMIYSIGIILGLININIPITGEILARTQPTIMDLMIALAGGAAGAFAAISPRLSVAVVGVAVATALVPPLVASGILIAHLEWKNAANALILAITNIIAIQVSSSLVLWIAGFRRGSDTEVKSNVFEFIKRNIISLLFLVGLAIYLTLNFIHMLNKQIYENEVKSEVNQYFNINNNIVDTIQFDKRDAFTLVRIVVRGDTTPTASDIQKLNQLLPKDSNEKSTIAQIRFIPVEIIEAPNSPSNTVIQHKEAERLVK</sequence>
<evidence type="ECO:0000313" key="1">
    <source>
        <dbReference type="EMBL" id="QNX07950.1"/>
    </source>
</evidence>
<organism evidence="1 2">
    <name type="scientific">Acinetobacter seifertii</name>
    <dbReference type="NCBI Taxonomy" id="1530123"/>
    <lineage>
        <taxon>Bacteria</taxon>
        <taxon>Pseudomonadati</taxon>
        <taxon>Pseudomonadota</taxon>
        <taxon>Gammaproteobacteria</taxon>
        <taxon>Moraxellales</taxon>
        <taxon>Moraxellaceae</taxon>
        <taxon>Acinetobacter</taxon>
        <taxon>Acinetobacter calcoaceticus/baumannii complex</taxon>
    </lineage>
</organism>
<gene>
    <name evidence="1" type="ORF">IC795_12575</name>
</gene>
<dbReference type="EMBL" id="CP061565">
    <property type="protein sequence ID" value="QNX07950.1"/>
    <property type="molecule type" value="Genomic_DNA"/>
</dbReference>
<dbReference type="Proteomes" id="UP000516745">
    <property type="component" value="Chromosome"/>
</dbReference>